<evidence type="ECO:0000313" key="3">
    <source>
        <dbReference type="EMBL" id="CAG9791656.1"/>
    </source>
</evidence>
<dbReference type="GO" id="GO:0016491">
    <property type="term" value="F:oxidoreductase activity"/>
    <property type="evidence" value="ECO:0007669"/>
    <property type="project" value="UniProtKB-KW"/>
</dbReference>
<dbReference type="FunFam" id="3.40.50.720:FF:000084">
    <property type="entry name" value="Short-chain dehydrogenase reductase"/>
    <property type="match status" value="1"/>
</dbReference>
<keyword evidence="1" id="KW-0560">Oxidoreductase</keyword>
<sequence>MKFQNKVVLITGASSGIGAAAAKLFTQEGASVVIVGRNQEKLAKVETECAALGNRPLVIRADVVNDEEAKKIIKTTIDKYGKLDVLVNNAGIARYGFVVDGSVMKSFDEVMNVNLRAAVHITSLASPHLVKTKGNVVNISSVLGSCVKGKAHVAYCVSKAALDQFTRAAAVELAAHGVRVNCISPGPVNTDIQLNSGLETNWERAIAATALNRMSEPEEVAELIVFVASDSAKGITGSNYVTDNGLMLT</sequence>
<dbReference type="GO" id="GO:0006629">
    <property type="term" value="P:lipid metabolic process"/>
    <property type="evidence" value="ECO:0007669"/>
    <property type="project" value="UniProtKB-ARBA"/>
</dbReference>
<name>A0A9N9R8F0_9NEOP</name>
<reference evidence="3" key="1">
    <citation type="submission" date="2021-12" db="EMBL/GenBank/DDBJ databases">
        <authorList>
            <person name="King R."/>
        </authorList>
    </citation>
    <scope>NUCLEOTIDE SEQUENCE</scope>
</reference>
<evidence type="ECO:0000256" key="1">
    <source>
        <dbReference type="ARBA" id="ARBA00023002"/>
    </source>
</evidence>
<dbReference type="InterPro" id="IPR002347">
    <property type="entry name" value="SDR_fam"/>
</dbReference>
<dbReference type="PRINTS" id="PR00081">
    <property type="entry name" value="GDHRDH"/>
</dbReference>
<reference evidence="3" key="2">
    <citation type="submission" date="2022-10" db="EMBL/GenBank/DDBJ databases">
        <authorList>
            <consortium name="ENA_rothamsted_submissions"/>
            <consortium name="culmorum"/>
            <person name="King R."/>
        </authorList>
    </citation>
    <scope>NUCLEOTIDE SEQUENCE</scope>
</reference>
<gene>
    <name evidence="3" type="ORF">DIATSA_LOCUS9256</name>
</gene>
<dbReference type="InterPro" id="IPR057326">
    <property type="entry name" value="KR_dom"/>
</dbReference>
<dbReference type="PRINTS" id="PR00080">
    <property type="entry name" value="SDRFAMILY"/>
</dbReference>
<dbReference type="SUPFAM" id="SSF51735">
    <property type="entry name" value="NAD(P)-binding Rossmann-fold domains"/>
    <property type="match status" value="1"/>
</dbReference>
<dbReference type="PANTHER" id="PTHR43975">
    <property type="entry name" value="ZGC:101858"/>
    <property type="match status" value="1"/>
</dbReference>
<dbReference type="InterPro" id="IPR036291">
    <property type="entry name" value="NAD(P)-bd_dom_sf"/>
</dbReference>
<evidence type="ECO:0000259" key="2">
    <source>
        <dbReference type="SMART" id="SM00822"/>
    </source>
</evidence>
<dbReference type="EMBL" id="OU893334">
    <property type="protein sequence ID" value="CAG9791656.1"/>
    <property type="molecule type" value="Genomic_DNA"/>
</dbReference>
<dbReference type="Pfam" id="PF13561">
    <property type="entry name" value="adh_short_C2"/>
    <property type="match status" value="1"/>
</dbReference>
<dbReference type="AlphaFoldDB" id="A0A9N9R8F0"/>
<dbReference type="InterPro" id="IPR020904">
    <property type="entry name" value="Sc_DH/Rdtase_CS"/>
</dbReference>
<organism evidence="3 4">
    <name type="scientific">Diatraea saccharalis</name>
    <name type="common">sugarcane borer</name>
    <dbReference type="NCBI Taxonomy" id="40085"/>
    <lineage>
        <taxon>Eukaryota</taxon>
        <taxon>Metazoa</taxon>
        <taxon>Ecdysozoa</taxon>
        <taxon>Arthropoda</taxon>
        <taxon>Hexapoda</taxon>
        <taxon>Insecta</taxon>
        <taxon>Pterygota</taxon>
        <taxon>Neoptera</taxon>
        <taxon>Endopterygota</taxon>
        <taxon>Lepidoptera</taxon>
        <taxon>Glossata</taxon>
        <taxon>Ditrysia</taxon>
        <taxon>Pyraloidea</taxon>
        <taxon>Crambidae</taxon>
        <taxon>Crambinae</taxon>
        <taxon>Diatraea</taxon>
    </lineage>
</organism>
<dbReference type="SMART" id="SM00822">
    <property type="entry name" value="PKS_KR"/>
    <property type="match status" value="1"/>
</dbReference>
<keyword evidence="4" id="KW-1185">Reference proteome</keyword>
<dbReference type="Gene3D" id="3.40.50.720">
    <property type="entry name" value="NAD(P)-binding Rossmann-like Domain"/>
    <property type="match status" value="1"/>
</dbReference>
<dbReference type="Proteomes" id="UP001153714">
    <property type="component" value="Chromosome 3"/>
</dbReference>
<proteinExistence type="predicted"/>
<dbReference type="PANTHER" id="PTHR43975:SF2">
    <property type="entry name" value="EG:BACR7A4.14 PROTEIN-RELATED"/>
    <property type="match status" value="1"/>
</dbReference>
<dbReference type="OrthoDB" id="47007at2759"/>
<protein>
    <recommendedName>
        <fullName evidence="2">Ketoreductase domain-containing protein</fullName>
    </recommendedName>
</protein>
<accession>A0A9N9R8F0</accession>
<evidence type="ECO:0000313" key="4">
    <source>
        <dbReference type="Proteomes" id="UP001153714"/>
    </source>
</evidence>
<feature type="domain" description="Ketoreductase" evidence="2">
    <location>
        <begin position="6"/>
        <end position="186"/>
    </location>
</feature>
<dbReference type="PROSITE" id="PS00061">
    <property type="entry name" value="ADH_SHORT"/>
    <property type="match status" value="1"/>
</dbReference>